<evidence type="ECO:0000313" key="2">
    <source>
        <dbReference type="Proteomes" id="UP000714420"/>
    </source>
</evidence>
<accession>A0ABX2AIY1</accession>
<dbReference type="InterPro" id="IPR023296">
    <property type="entry name" value="Glyco_hydro_beta-prop_sf"/>
</dbReference>
<keyword evidence="1" id="KW-0378">Hydrolase</keyword>
<dbReference type="SUPFAM" id="SSF75005">
    <property type="entry name" value="Arabinanase/levansucrase/invertase"/>
    <property type="match status" value="2"/>
</dbReference>
<dbReference type="Gene3D" id="2.115.10.20">
    <property type="entry name" value="Glycosyl hydrolase domain, family 43"/>
    <property type="match status" value="3"/>
</dbReference>
<organism evidence="1 2">
    <name type="scientific">Xylanibacter muris</name>
    <dbReference type="NCBI Taxonomy" id="2736290"/>
    <lineage>
        <taxon>Bacteria</taxon>
        <taxon>Pseudomonadati</taxon>
        <taxon>Bacteroidota</taxon>
        <taxon>Bacteroidia</taxon>
        <taxon>Bacteroidales</taxon>
        <taxon>Prevotellaceae</taxon>
        <taxon>Xylanibacter</taxon>
    </lineage>
</organism>
<keyword evidence="2" id="KW-1185">Reference proteome</keyword>
<dbReference type="PANTHER" id="PTHR43301">
    <property type="entry name" value="ARABINAN ENDO-1,5-ALPHA-L-ARABINOSIDASE"/>
    <property type="match status" value="1"/>
</dbReference>
<protein>
    <submittedName>
        <fullName evidence="1">Glycoside hydrolase family 43 protein</fullName>
    </submittedName>
</protein>
<dbReference type="PANTHER" id="PTHR43301:SF3">
    <property type="entry name" value="ARABINAN ENDO-1,5-ALPHA-L-ARABINOSIDASE A-RELATED"/>
    <property type="match status" value="1"/>
</dbReference>
<dbReference type="CDD" id="cd08983">
    <property type="entry name" value="GH43_Bt3655-like"/>
    <property type="match status" value="1"/>
</dbReference>
<comment type="caution">
    <text evidence="1">The sequence shown here is derived from an EMBL/GenBank/DDBJ whole genome shotgun (WGS) entry which is preliminary data.</text>
</comment>
<dbReference type="GO" id="GO:0016787">
    <property type="term" value="F:hydrolase activity"/>
    <property type="evidence" value="ECO:0007669"/>
    <property type="project" value="UniProtKB-KW"/>
</dbReference>
<dbReference type="EMBL" id="JABKKF010000001">
    <property type="protein sequence ID" value="NPD91039.1"/>
    <property type="molecule type" value="Genomic_DNA"/>
</dbReference>
<reference evidence="1 2" key="1">
    <citation type="submission" date="2020-05" db="EMBL/GenBank/DDBJ databases">
        <title>Distinct polysaccharide utilization as determinants for interspecies competition between intestinal Prevotella spp.</title>
        <authorList>
            <person name="Galvez E.J.C."/>
            <person name="Iljazovic A."/>
            <person name="Strowig T."/>
        </authorList>
    </citation>
    <scope>NUCLEOTIDE SEQUENCE [LARGE SCALE GENOMIC DNA]</scope>
    <source>
        <strain evidence="1 2">PMUR</strain>
    </source>
</reference>
<dbReference type="Proteomes" id="UP000714420">
    <property type="component" value="Unassembled WGS sequence"/>
</dbReference>
<evidence type="ECO:0000313" key="1">
    <source>
        <dbReference type="EMBL" id="NPD91039.1"/>
    </source>
</evidence>
<gene>
    <name evidence="1" type="ORF">HPS56_01455</name>
</gene>
<sequence>MAAYLMVYHKDADHGLHMAISHDGYMYTALNNGDAVISGDTIAVQKGIRDPHIFRGPDGGFYLAMTDLHIYGKKAGYRETEWDRDGKEFGWGNNLGLVLMKSYDLIHWTRANIMFDKLDGSLSDIGCVWAPETAYDYDRKKLMVYFTMRHRTGKNKLYYCYVNDEFNKIETLPKLLFEYPNPEKEAIDGDIVYVGGTYHLFYCSHDGTAGIKQATSNSLTGPWTYIDDYCDYEKGGCEAPHVYKIIGEDKWILMYDVYSARPKHNFGFAETHDFKTFSNLGRFDRGVMKRTNFEEQKHGAVVWLTKKEARKLERYWNARR</sequence>
<name>A0ABX2AIY1_9BACT</name>
<proteinExistence type="predicted"/>
<dbReference type="InterPro" id="IPR050727">
    <property type="entry name" value="GH43_arabinanases"/>
</dbReference>